<evidence type="ECO:0000259" key="1">
    <source>
        <dbReference type="Pfam" id="PF08808"/>
    </source>
</evidence>
<dbReference type="EMBL" id="FLRC01000030">
    <property type="protein sequence ID" value="SBT26234.1"/>
    <property type="molecule type" value="Genomic_DNA"/>
</dbReference>
<dbReference type="STRING" id="1851544.ODI_03578"/>
<sequence>MMTLWRLSNGHTLQSGSQPGGRWVAAGANAILLDSSPLAAICARLALVEAEHPRRLPRGYVLLEVRAPQGGVLRGAAPRNWRSDVSVSRGFGQAWLEAGESLLLEVPSLSGAPQYLLNCSHPDASRCRVASRSEAPFAEHLDAVDGIFGDKDWLAKVPVADRA</sequence>
<accession>A0A1C3K457</accession>
<dbReference type="Proteomes" id="UP000078558">
    <property type="component" value="Chromosome I"/>
</dbReference>
<dbReference type="InterPro" id="IPR014914">
    <property type="entry name" value="RES_dom"/>
</dbReference>
<reference evidence="2 4" key="1">
    <citation type="submission" date="2016-06" db="EMBL/GenBank/DDBJ databases">
        <authorList>
            <person name="Kjaerup R.B."/>
            <person name="Dalgaard T.S."/>
            <person name="Juul-Madsen H.R."/>
        </authorList>
    </citation>
    <scope>NUCLEOTIDE SEQUENCE [LARGE SCALE GENOMIC DNA]</scope>
    <source>
        <strain evidence="2">Orrdi1</strain>
    </source>
</reference>
<dbReference type="Pfam" id="PF08808">
    <property type="entry name" value="RES"/>
    <property type="match status" value="1"/>
</dbReference>
<dbReference type="EMBL" id="LT907988">
    <property type="protein sequence ID" value="SOE51069.1"/>
    <property type="molecule type" value="Genomic_DNA"/>
</dbReference>
<protein>
    <recommendedName>
        <fullName evidence="1">RES domain-containing protein</fullName>
    </recommendedName>
</protein>
<keyword evidence="4" id="KW-1185">Reference proteome</keyword>
<dbReference type="OrthoDB" id="9789501at2"/>
<evidence type="ECO:0000313" key="4">
    <source>
        <dbReference type="Proteomes" id="UP000078558"/>
    </source>
</evidence>
<dbReference type="AlphaFoldDB" id="A0A1C3K457"/>
<dbReference type="KEGG" id="odi:ODI_R3171"/>
<proteinExistence type="predicted"/>
<name>A0A1C3K457_9BURK</name>
<evidence type="ECO:0000313" key="2">
    <source>
        <dbReference type="EMBL" id="SBT26234.1"/>
    </source>
</evidence>
<feature type="domain" description="RES" evidence="1">
    <location>
        <begin position="4"/>
        <end position="132"/>
    </location>
</feature>
<reference evidence="3 4" key="2">
    <citation type="submission" date="2017-08" db="EMBL/GenBank/DDBJ databases">
        <authorList>
            <person name="de Groot N.N."/>
        </authorList>
    </citation>
    <scope>NUCLEOTIDE SEQUENCE [LARGE SCALE GENOMIC DNA]</scope>
    <source>
        <strain evidence="3">Orrdi1</strain>
    </source>
</reference>
<evidence type="ECO:0000313" key="3">
    <source>
        <dbReference type="EMBL" id="SOE51069.1"/>
    </source>
</evidence>
<organism evidence="2 4">
    <name type="scientific">Orrella dioscoreae</name>
    <dbReference type="NCBI Taxonomy" id="1851544"/>
    <lineage>
        <taxon>Bacteria</taxon>
        <taxon>Pseudomonadati</taxon>
        <taxon>Pseudomonadota</taxon>
        <taxon>Betaproteobacteria</taxon>
        <taxon>Burkholderiales</taxon>
        <taxon>Alcaligenaceae</taxon>
        <taxon>Orrella</taxon>
    </lineage>
</organism>
<gene>
    <name evidence="2" type="ORF">ODI_03578</name>
    <name evidence="3" type="ORF">ODI_R3171</name>
</gene>